<keyword evidence="2" id="KW-1185">Reference proteome</keyword>
<proteinExistence type="predicted"/>
<reference evidence="2" key="1">
    <citation type="journal article" date="2019" name="Int. J. Syst. Evol. Microbiol.">
        <title>The Global Catalogue of Microorganisms (GCM) 10K type strain sequencing project: providing services to taxonomists for standard genome sequencing and annotation.</title>
        <authorList>
            <consortium name="The Broad Institute Genomics Platform"/>
            <consortium name="The Broad Institute Genome Sequencing Center for Infectious Disease"/>
            <person name="Wu L."/>
            <person name="Ma J."/>
        </authorList>
    </citation>
    <scope>NUCLEOTIDE SEQUENCE [LARGE SCALE GENOMIC DNA]</scope>
    <source>
        <strain evidence="2">JCM 31890</strain>
    </source>
</reference>
<sequence length="175" mass="18742">MNRPPAPAPSSPLAASLLIVQPQADGSIAVPAPPAADPVAAAVAALQAEQAPGPEVAALEARVEALKEQLDALQEVLNRPLSEILDERDRFRDAAKAWDAFGAMWVLSQRAMRRVAMDLAAQQGVSEAEVVRRAMEYANRVLNVEDEDLGGSVSKAQLAHIARHKAALRKQFRQG</sequence>
<evidence type="ECO:0000313" key="1">
    <source>
        <dbReference type="EMBL" id="GAA4425686.1"/>
    </source>
</evidence>
<dbReference type="EMBL" id="BAABEX010000013">
    <property type="protein sequence ID" value="GAA4425686.1"/>
    <property type="molecule type" value="Genomic_DNA"/>
</dbReference>
<dbReference type="RefSeq" id="WP_345064453.1">
    <property type="nucleotide sequence ID" value="NZ_BAABEX010000013.1"/>
</dbReference>
<evidence type="ECO:0000313" key="2">
    <source>
        <dbReference type="Proteomes" id="UP001501788"/>
    </source>
</evidence>
<comment type="caution">
    <text evidence="1">The sequence shown here is derived from an EMBL/GenBank/DDBJ whole genome shotgun (WGS) entry which is preliminary data.</text>
</comment>
<gene>
    <name evidence="1" type="ORF">GCM10023090_20980</name>
</gene>
<dbReference type="Proteomes" id="UP001501788">
    <property type="component" value="Unassembled WGS sequence"/>
</dbReference>
<organism evidence="1 2">
    <name type="scientific">Acidovorax lacteus</name>
    <dbReference type="NCBI Taxonomy" id="1924988"/>
    <lineage>
        <taxon>Bacteria</taxon>
        <taxon>Pseudomonadati</taxon>
        <taxon>Pseudomonadota</taxon>
        <taxon>Betaproteobacteria</taxon>
        <taxon>Burkholderiales</taxon>
        <taxon>Comamonadaceae</taxon>
        <taxon>Acidovorax</taxon>
    </lineage>
</organism>
<name>A0ABP8LC16_9BURK</name>
<protein>
    <submittedName>
        <fullName evidence="1">Uncharacterized protein</fullName>
    </submittedName>
</protein>
<accession>A0ABP8LC16</accession>